<keyword evidence="2" id="KW-0732">Signal</keyword>
<dbReference type="KEGG" id="zma:100277229"/>
<feature type="chain" id="PRO_5009948867" evidence="2">
    <location>
        <begin position="32"/>
        <end position="131"/>
    </location>
</feature>
<accession>B6TR64</accession>
<evidence type="ECO:0000256" key="1">
    <source>
        <dbReference type="SAM" id="MobiDB-lite"/>
    </source>
</evidence>
<name>B6TR64_MAIZE</name>
<proteinExistence type="evidence at transcript level"/>
<dbReference type="OrthoDB" id="688784at2759"/>
<organism evidence="3">
    <name type="scientific">Zea mays</name>
    <name type="common">Maize</name>
    <dbReference type="NCBI Taxonomy" id="4577"/>
    <lineage>
        <taxon>Eukaryota</taxon>
        <taxon>Viridiplantae</taxon>
        <taxon>Streptophyta</taxon>
        <taxon>Embryophyta</taxon>
        <taxon>Tracheophyta</taxon>
        <taxon>Spermatophyta</taxon>
        <taxon>Magnoliopsida</taxon>
        <taxon>Liliopsida</taxon>
        <taxon>Poales</taxon>
        <taxon>Poaceae</taxon>
        <taxon>PACMAD clade</taxon>
        <taxon>Panicoideae</taxon>
        <taxon>Andropogonodae</taxon>
        <taxon>Andropogoneae</taxon>
        <taxon>Tripsacinae</taxon>
        <taxon>Zea</taxon>
    </lineage>
</organism>
<dbReference type="GeneID" id="100277229"/>
<dbReference type="PANTHER" id="PTHR36312">
    <property type="entry name" value="THIONIN-LIKE PROTEIN 1"/>
    <property type="match status" value="1"/>
</dbReference>
<feature type="region of interest" description="Disordered" evidence="1">
    <location>
        <begin position="96"/>
        <end position="119"/>
    </location>
</feature>
<evidence type="ECO:0000256" key="2">
    <source>
        <dbReference type="SAM" id="SignalP"/>
    </source>
</evidence>
<reference evidence="3" key="1">
    <citation type="journal article" date="2009" name="Plant Mol. Biol.">
        <title>Insights into corn genes derived from large-scale cDNA sequencing.</title>
        <authorList>
            <person name="Alexandrov N.N."/>
            <person name="Brover V.V."/>
            <person name="Freidin S."/>
            <person name="Troukhan M.E."/>
            <person name="Tatarinova T.V."/>
            <person name="Zhang H."/>
            <person name="Swaller T.J."/>
            <person name="Lu Y.P."/>
            <person name="Bouck J."/>
            <person name="Flavell R.B."/>
            <person name="Feldmann K.A."/>
        </authorList>
    </citation>
    <scope>NUCLEOTIDE SEQUENCE</scope>
</reference>
<protein>
    <submittedName>
        <fullName evidence="3">Uncharacterized protein</fullName>
    </submittedName>
</protein>
<evidence type="ECO:0000313" key="3">
    <source>
        <dbReference type="EMBL" id="ACG39597.1"/>
    </source>
</evidence>
<feature type="compositionally biased region" description="Basic and acidic residues" evidence="1">
    <location>
        <begin position="100"/>
        <end position="109"/>
    </location>
</feature>
<dbReference type="AlphaFoldDB" id="B6TR64"/>
<dbReference type="HOGENOM" id="CLU_089487_0_0_1"/>
<dbReference type="RefSeq" id="NP_001144332.1">
    <property type="nucleotide sequence ID" value="NM_001150860.2"/>
</dbReference>
<feature type="signal peptide" evidence="2">
    <location>
        <begin position="1"/>
        <end position="31"/>
    </location>
</feature>
<dbReference type="EMBL" id="EU967479">
    <property type="protein sequence ID" value="ACG39597.1"/>
    <property type="molecule type" value="mRNA"/>
</dbReference>
<sequence length="131" mass="13685">MGVAAGRAAAMVAAAAAAAAVLLLLAGGAHADCYDDCFKDCMARFKSMRDYCSYACEKVCDPDATLQRPLAVVGPAAALADHHPLDKKHGAVWPAALPDHPFHETHGDVEPAGEPDPARHVVRPARVPVLP</sequence>
<dbReference type="InterPro" id="IPR038975">
    <property type="entry name" value="THNL"/>
</dbReference>
<dbReference type="PANTHER" id="PTHR36312:SF1">
    <property type="entry name" value="OS01G0594500 PROTEIN"/>
    <property type="match status" value="1"/>
</dbReference>